<gene>
    <name evidence="2" type="ORF">NON19_17380</name>
</gene>
<dbReference type="InterPro" id="IPR036163">
    <property type="entry name" value="HMA_dom_sf"/>
</dbReference>
<feature type="region of interest" description="Disordered" evidence="1">
    <location>
        <begin position="553"/>
        <end position="576"/>
    </location>
</feature>
<dbReference type="EMBL" id="JANFNH010000019">
    <property type="protein sequence ID" value="MCQ4043743.1"/>
    <property type="molecule type" value="Genomic_DNA"/>
</dbReference>
<dbReference type="Gene3D" id="3.30.70.100">
    <property type="match status" value="1"/>
</dbReference>
<sequence length="576" mass="60891">MAAKTAGGAMAGVTRAGLRTAGGTARMAVSTARYGATTAAGMPGRAARAGRALVDFHPRRRARRVWTGHDRAHIEVRGLEHGGRRRERLATGVTRSLRRLNGVRWAEVNAVTGQVLLSFDERRIGVDRLLEAVRSAEKAQGVQDDEFAWAQPVTPGDDAAVAATAMELLVDCAAVSAAAVLRIFRLPSLPRGVPALVAALELERELRGPLVRRIGPFETDFLLSLVSTTVNGLSDGIGMPAVDAVNRMLLLGEARARRQVWEGRERDLCPGPNCVPHTRPPRHMRGRARPPGPVEQWEQLLAPFAPLTAASVLVLTGSPGRAADALLAAVPRAARYGREGFASAVGRDLARRGVVPLDPSVLRLLDLVSAIVIDSDVLLDGQPVAERRLNPLAASVLVAARSGRARVVLTDDDRIGNLLSAADQITDPAEPLADRVRDLQRQGEGVLAVSGTDAEALAAADVAVAVPETPGAEASWSADLVCAAGLEDVWRILRAVAAADPVSQRSVRCALAGSAFGTLFALVGRRRGITHAMTPVHTASLIALLWGATTGRRATRGPAPTPGVSRSANREDTSRR</sequence>
<dbReference type="SUPFAM" id="SSF55008">
    <property type="entry name" value="HMA, heavy metal-associated domain"/>
    <property type="match status" value="1"/>
</dbReference>
<evidence type="ECO:0000313" key="2">
    <source>
        <dbReference type="EMBL" id="MCQ4043743.1"/>
    </source>
</evidence>
<evidence type="ECO:0000256" key="1">
    <source>
        <dbReference type="SAM" id="MobiDB-lite"/>
    </source>
</evidence>
<organism evidence="2 3">
    <name type="scientific">Streptantibioticus rubrisoli</name>
    <dbReference type="NCBI Taxonomy" id="1387313"/>
    <lineage>
        <taxon>Bacteria</taxon>
        <taxon>Bacillati</taxon>
        <taxon>Actinomycetota</taxon>
        <taxon>Actinomycetes</taxon>
        <taxon>Kitasatosporales</taxon>
        <taxon>Streptomycetaceae</taxon>
        <taxon>Streptantibioticus</taxon>
    </lineage>
</organism>
<proteinExistence type="predicted"/>
<reference evidence="2 3" key="1">
    <citation type="submission" date="2022-06" db="EMBL/GenBank/DDBJ databases">
        <title>Draft genome sequence of type strain Streptomyces rubrisoli DSM 42083.</title>
        <authorList>
            <person name="Duangmal K."/>
            <person name="Klaysubun C."/>
        </authorList>
    </citation>
    <scope>NUCLEOTIDE SEQUENCE [LARGE SCALE GENOMIC DNA]</scope>
    <source>
        <strain evidence="2 3">DSM 42083</strain>
    </source>
</reference>
<keyword evidence="3" id="KW-1185">Reference proteome</keyword>
<dbReference type="Proteomes" id="UP001206206">
    <property type="component" value="Unassembled WGS sequence"/>
</dbReference>
<name>A0ABT1PGX5_9ACTN</name>
<feature type="region of interest" description="Disordered" evidence="1">
    <location>
        <begin position="272"/>
        <end position="292"/>
    </location>
</feature>
<dbReference type="RefSeq" id="WP_255929111.1">
    <property type="nucleotide sequence ID" value="NZ_JANFNH010000019.1"/>
</dbReference>
<accession>A0ABT1PGX5</accession>
<comment type="caution">
    <text evidence="2">The sequence shown here is derived from an EMBL/GenBank/DDBJ whole genome shotgun (WGS) entry which is preliminary data.</text>
</comment>
<protein>
    <submittedName>
        <fullName evidence="2">Heavy-metal-associated domain-containing protein</fullName>
    </submittedName>
</protein>
<evidence type="ECO:0000313" key="3">
    <source>
        <dbReference type="Proteomes" id="UP001206206"/>
    </source>
</evidence>
<feature type="compositionally biased region" description="Basic residues" evidence="1">
    <location>
        <begin position="279"/>
        <end position="288"/>
    </location>
</feature>